<accession>A0AAV7VJ01</accession>
<organism evidence="2 3">
    <name type="scientific">Pleurodeles waltl</name>
    <name type="common">Iberian ribbed newt</name>
    <dbReference type="NCBI Taxonomy" id="8319"/>
    <lineage>
        <taxon>Eukaryota</taxon>
        <taxon>Metazoa</taxon>
        <taxon>Chordata</taxon>
        <taxon>Craniata</taxon>
        <taxon>Vertebrata</taxon>
        <taxon>Euteleostomi</taxon>
        <taxon>Amphibia</taxon>
        <taxon>Batrachia</taxon>
        <taxon>Caudata</taxon>
        <taxon>Salamandroidea</taxon>
        <taxon>Salamandridae</taxon>
        <taxon>Pleurodelinae</taxon>
        <taxon>Pleurodeles</taxon>
    </lineage>
</organism>
<reference evidence="2" key="1">
    <citation type="journal article" date="2022" name="bioRxiv">
        <title>Sequencing and chromosome-scale assembly of the giantPleurodeles waltlgenome.</title>
        <authorList>
            <person name="Brown T."/>
            <person name="Elewa A."/>
            <person name="Iarovenko S."/>
            <person name="Subramanian E."/>
            <person name="Araus A.J."/>
            <person name="Petzold A."/>
            <person name="Susuki M."/>
            <person name="Suzuki K.-i.T."/>
            <person name="Hayashi T."/>
            <person name="Toyoda A."/>
            <person name="Oliveira C."/>
            <person name="Osipova E."/>
            <person name="Leigh N.D."/>
            <person name="Simon A."/>
            <person name="Yun M.H."/>
        </authorList>
    </citation>
    <scope>NUCLEOTIDE SEQUENCE</scope>
    <source>
        <strain evidence="2">20211129_DDA</strain>
        <tissue evidence="2">Liver</tissue>
    </source>
</reference>
<dbReference type="Proteomes" id="UP001066276">
    <property type="component" value="Chromosome 2_1"/>
</dbReference>
<dbReference type="PROSITE" id="PS51257">
    <property type="entry name" value="PROKAR_LIPOPROTEIN"/>
    <property type="match status" value="1"/>
</dbReference>
<name>A0AAV7VJ01_PLEWA</name>
<dbReference type="EMBL" id="JANPWB010000003">
    <property type="protein sequence ID" value="KAJ1201635.1"/>
    <property type="molecule type" value="Genomic_DNA"/>
</dbReference>
<evidence type="ECO:0000313" key="2">
    <source>
        <dbReference type="EMBL" id="KAJ1201635.1"/>
    </source>
</evidence>
<evidence type="ECO:0000313" key="3">
    <source>
        <dbReference type="Proteomes" id="UP001066276"/>
    </source>
</evidence>
<feature type="region of interest" description="Disordered" evidence="1">
    <location>
        <begin position="90"/>
        <end position="109"/>
    </location>
</feature>
<keyword evidence="3" id="KW-1185">Reference proteome</keyword>
<comment type="caution">
    <text evidence="2">The sequence shown here is derived from an EMBL/GenBank/DDBJ whole genome shotgun (WGS) entry which is preliminary data.</text>
</comment>
<protein>
    <submittedName>
        <fullName evidence="2">Uncharacterized protein</fullName>
    </submittedName>
</protein>
<proteinExistence type="predicted"/>
<dbReference type="AlphaFoldDB" id="A0AAV7VJ01"/>
<sequence>MLLRVASPACFSCSIFGCHVEVRQRCQASSITRYPGARRHPSTSFYGAVFRLPIGAPPAVSCFLPPPGTPGPPALLGSWLRLIRSARLPDAPGEPHGPRWSTMGADVSPSRGAPLPLRAAAGAQTSVLPAHAPALCRSAPLASVRAPARPPHHHSPHPRDSRLHLWGMTAERPPPRHRFYVSVRNFMQRLRESRLDSHVGWPSPLLPPFISIKIRCS</sequence>
<gene>
    <name evidence="2" type="ORF">NDU88_005441</name>
</gene>
<evidence type="ECO:0000256" key="1">
    <source>
        <dbReference type="SAM" id="MobiDB-lite"/>
    </source>
</evidence>